<evidence type="ECO:0000256" key="4">
    <source>
        <dbReference type="ARBA" id="ARBA00022824"/>
    </source>
</evidence>
<dbReference type="GO" id="GO:0045047">
    <property type="term" value="P:protein targeting to ER"/>
    <property type="evidence" value="ECO:0007669"/>
    <property type="project" value="TreeGrafter"/>
</dbReference>
<keyword evidence="6 11" id="KW-1133">Transmembrane helix</keyword>
<evidence type="ECO:0000256" key="11">
    <source>
        <dbReference type="SAM" id="Phobius"/>
    </source>
</evidence>
<name>A0A481SW76_DAKVI</name>
<comment type="subcellular location">
    <subcellularLocation>
        <location evidence="1">Endoplasmic reticulum membrane</location>
        <topology evidence="1">Single-pass type II membrane protein</topology>
    </subcellularLocation>
</comment>
<protein>
    <recommendedName>
        <fullName evidence="8 10">Signal peptidase complex subunit 3</fullName>
    </recommendedName>
</protein>
<evidence type="ECO:0000313" key="12">
    <source>
        <dbReference type="EMBL" id="QBH72889.1"/>
    </source>
</evidence>
<dbReference type="GO" id="GO:0006465">
    <property type="term" value="P:signal peptide processing"/>
    <property type="evidence" value="ECO:0007669"/>
    <property type="project" value="UniProtKB-UniRule"/>
</dbReference>
<dbReference type="EMBL" id="MH602644">
    <property type="protein sequence ID" value="QBH72889.1"/>
    <property type="molecule type" value="mRNA"/>
</dbReference>
<dbReference type="AlphaFoldDB" id="A0A481SW76"/>
<keyword evidence="7 10" id="KW-0472">Membrane</keyword>
<keyword evidence="3 11" id="KW-0812">Transmembrane</keyword>
<organism evidence="12">
    <name type="scientific">Daktulosphaira vitifoliae</name>
    <name type="common">Grape phylloxera</name>
    <name type="synonym">Viteus vitifoliae</name>
    <dbReference type="NCBI Taxonomy" id="58002"/>
    <lineage>
        <taxon>Eukaryota</taxon>
        <taxon>Metazoa</taxon>
        <taxon>Ecdysozoa</taxon>
        <taxon>Arthropoda</taxon>
        <taxon>Hexapoda</taxon>
        <taxon>Insecta</taxon>
        <taxon>Pterygota</taxon>
        <taxon>Neoptera</taxon>
        <taxon>Paraneoptera</taxon>
        <taxon>Hemiptera</taxon>
        <taxon>Sternorrhyncha</taxon>
        <taxon>Aphidomorpha</taxon>
        <taxon>Phylloxeroidea</taxon>
        <taxon>Phylloxeridae</taxon>
        <taxon>Daktulosphaira</taxon>
    </lineage>
</organism>
<dbReference type="GO" id="GO:0005787">
    <property type="term" value="C:signal peptidase complex"/>
    <property type="evidence" value="ECO:0007669"/>
    <property type="project" value="UniProtKB-UniRule"/>
</dbReference>
<proteinExistence type="evidence at transcript level"/>
<evidence type="ECO:0000256" key="8">
    <source>
        <dbReference type="ARBA" id="ARBA00029556"/>
    </source>
</evidence>
<dbReference type="PIRSF" id="PIRSF016089">
    <property type="entry name" value="SPC22"/>
    <property type="match status" value="1"/>
</dbReference>
<dbReference type="KEGG" id="dvt:126908054"/>
<reference evidence="12" key="1">
    <citation type="journal article" date="2019" name="Sci. Rep.">
        <title>No signal of deleterious mutation accumulation in conserved gene sequences of extant asexual hexapods.</title>
        <authorList>
            <person name="Brandt A."/>
            <person name="Bast J."/>
            <person name="Scheu S."/>
            <person name="Meusemann K."/>
            <person name="Donath A."/>
            <person name="Schuette K."/>
            <person name="Machida R."/>
            <person name="Kraaijeveld K."/>
        </authorList>
    </citation>
    <scope>NUCLEOTIDE SEQUENCE</scope>
    <source>
        <strain evidence="12">OG11151</strain>
    </source>
</reference>
<dbReference type="OrthoDB" id="10261524at2759"/>
<feature type="transmembrane region" description="Helical" evidence="11">
    <location>
        <begin position="12"/>
        <end position="35"/>
    </location>
</feature>
<evidence type="ECO:0000256" key="5">
    <source>
        <dbReference type="ARBA" id="ARBA00022968"/>
    </source>
</evidence>
<dbReference type="InterPro" id="IPR007653">
    <property type="entry name" value="SPC3"/>
</dbReference>
<evidence type="ECO:0000256" key="9">
    <source>
        <dbReference type="ARBA" id="ARBA00046080"/>
    </source>
</evidence>
<dbReference type="PANTHER" id="PTHR12804:SF0">
    <property type="entry name" value="SIGNAL PEPTIDASE COMPLEX SUBUNIT 3"/>
    <property type="match status" value="1"/>
</dbReference>
<evidence type="ECO:0000256" key="7">
    <source>
        <dbReference type="ARBA" id="ARBA00023136"/>
    </source>
</evidence>
<comment type="function">
    <text evidence="9">Essential component of the signal peptidase complex (SPC) which catalyzes the cleavage of N-terminal signal sequences from nascent proteins as they are translocated into the lumen of the endoplasmic reticulum. Essential for the SPC catalytic activity, possibly by stabilizing and positioning the active center of the complex close to the lumenal surface.</text>
</comment>
<keyword evidence="5" id="KW-0735">Signal-anchor</keyword>
<evidence type="ECO:0000256" key="1">
    <source>
        <dbReference type="ARBA" id="ARBA00004648"/>
    </source>
</evidence>
<keyword evidence="4 10" id="KW-0256">Endoplasmic reticulum</keyword>
<dbReference type="PANTHER" id="PTHR12804">
    <property type="entry name" value="MICROSOMAL SIGNAL PEPTIDASE 23 KD SUBUNIT SPC22/23"/>
    <property type="match status" value="1"/>
</dbReference>
<accession>A0A481SW76</accession>
<evidence type="ECO:0000256" key="6">
    <source>
        <dbReference type="ARBA" id="ARBA00022989"/>
    </source>
</evidence>
<evidence type="ECO:0000256" key="3">
    <source>
        <dbReference type="ARBA" id="ARBA00022692"/>
    </source>
</evidence>
<dbReference type="PROSITE" id="PS51257">
    <property type="entry name" value="PROKAR_LIPOPROTEIN"/>
    <property type="match status" value="1"/>
</dbReference>
<dbReference type="Pfam" id="PF04573">
    <property type="entry name" value="SPC22"/>
    <property type="match status" value="1"/>
</dbReference>
<dbReference type="RefSeq" id="XP_050545858.1">
    <property type="nucleotide sequence ID" value="XM_050689901.1"/>
</dbReference>
<comment type="similarity">
    <text evidence="2 10">Belongs to the SPCS3 family.</text>
</comment>
<evidence type="ECO:0000256" key="10">
    <source>
        <dbReference type="PIRNR" id="PIRNR016089"/>
    </source>
</evidence>
<dbReference type="GeneID" id="126908054"/>
<sequence>MHSLLSRGNAVLAYTLSVLVTLTFACFLSTIMIDYRKEATLKTLKVEVKNLPEYGVGRKLNDLGHITFNVDADLSSIFNWNVKQLFVYITAEYETPANELNQVVLWDRIIKRGENADLHLKNIRTKYYFWDDGNGLKGNKNVTLTLSYNIVPNVGGLPLVGSIGSHSFSFPSQYS</sequence>
<evidence type="ECO:0000256" key="2">
    <source>
        <dbReference type="ARBA" id="ARBA00009289"/>
    </source>
</evidence>
<dbReference type="CTD" id="42885"/>